<dbReference type="GeneID" id="8770454"/>
<dbReference type="STRING" id="634498.mru_0805"/>
<dbReference type="Pfam" id="PF09858">
    <property type="entry name" value="DUF2085"/>
    <property type="match status" value="1"/>
</dbReference>
<dbReference type="InterPro" id="IPR019206">
    <property type="entry name" value="DUF2085_TM"/>
</dbReference>
<feature type="transmembrane region" description="Helical" evidence="1">
    <location>
        <begin position="89"/>
        <end position="107"/>
    </location>
</feature>
<proteinExistence type="predicted"/>
<dbReference type="OrthoDB" id="65798at2157"/>
<dbReference type="EMBL" id="CP001719">
    <property type="protein sequence ID" value="ADC46656.1"/>
    <property type="molecule type" value="Genomic_DNA"/>
</dbReference>
<dbReference type="PATRIC" id="fig|634498.28.peg.806"/>
<dbReference type="AlphaFoldDB" id="D3E295"/>
<keyword evidence="3" id="KW-1185">Reference proteome</keyword>
<sequence>MNLYKDIFYLAGFICHQKPERSFHISHCQLPFCARCCGIIISVIASFILAQFVAFPMNALAFLLFVPMIVDGLVQKYTDYESTNFRRFITGFLFGFAYVYVFYMFGLNAL</sequence>
<dbReference type="HOGENOM" id="CLU_154418_1_0_2"/>
<keyword evidence="1" id="KW-0472">Membrane</keyword>
<dbReference type="Proteomes" id="UP000008680">
    <property type="component" value="Chromosome"/>
</dbReference>
<reference evidence="2 3" key="1">
    <citation type="journal article" date="2010" name="PLoS ONE">
        <title>The genome sequence of the rumen methanogen Methanobrevibacter ruminantium reveals new possibilities for controlling ruminant methane emissions.</title>
        <authorList>
            <person name="Leahy S.C."/>
            <person name="Kelly W.J."/>
            <person name="Altermann E."/>
            <person name="Ronimus R.S."/>
            <person name="Yeoman C.J."/>
            <person name="Pacheco D.M."/>
            <person name="Li D."/>
            <person name="Kong Z."/>
            <person name="McTavish S."/>
            <person name="Sang C."/>
            <person name="Lambie S.C."/>
            <person name="Janssen P.H."/>
            <person name="Dey D."/>
            <person name="Attwood G.T."/>
        </authorList>
    </citation>
    <scope>NUCLEOTIDE SEQUENCE [LARGE SCALE GENOMIC DNA]</scope>
    <source>
        <strain evidence="3">ATCC 35063 / DSM 1093 / JCM 13430 / OCM 146 / M1</strain>
    </source>
</reference>
<name>D3E295_METRM</name>
<evidence type="ECO:0000256" key="1">
    <source>
        <dbReference type="SAM" id="Phobius"/>
    </source>
</evidence>
<evidence type="ECO:0000313" key="2">
    <source>
        <dbReference type="EMBL" id="ADC46656.1"/>
    </source>
</evidence>
<dbReference type="eggNOG" id="arCOG03949">
    <property type="taxonomic scope" value="Archaea"/>
</dbReference>
<evidence type="ECO:0000313" key="3">
    <source>
        <dbReference type="Proteomes" id="UP000008680"/>
    </source>
</evidence>
<evidence type="ECO:0008006" key="4">
    <source>
        <dbReference type="Google" id="ProtNLM"/>
    </source>
</evidence>
<dbReference type="RefSeq" id="WP_012955607.1">
    <property type="nucleotide sequence ID" value="NC_013790.1"/>
</dbReference>
<gene>
    <name evidence="2" type="ordered locus">mru_0805</name>
</gene>
<accession>D3E295</accession>
<organism evidence="2 3">
    <name type="scientific">Methanobrevibacter ruminantium (strain ATCC 35063 / DSM 1093 / JCM 13430 / OCM 146 / M1)</name>
    <name type="common">Methanobacterium ruminantium</name>
    <dbReference type="NCBI Taxonomy" id="634498"/>
    <lineage>
        <taxon>Archaea</taxon>
        <taxon>Methanobacteriati</taxon>
        <taxon>Methanobacteriota</taxon>
        <taxon>Methanomada group</taxon>
        <taxon>Methanobacteria</taxon>
        <taxon>Methanobacteriales</taxon>
        <taxon>Methanobacteriaceae</taxon>
        <taxon>Methanobrevibacter</taxon>
    </lineage>
</organism>
<keyword evidence="1" id="KW-1133">Transmembrane helix</keyword>
<keyword evidence="1" id="KW-0812">Transmembrane</keyword>
<dbReference type="KEGG" id="mru:mru_0805"/>
<protein>
    <recommendedName>
        <fullName evidence="4">DUF2085 domain-containing protein</fullName>
    </recommendedName>
</protein>